<accession>A0ABS6EJ08</accession>
<proteinExistence type="predicted"/>
<gene>
    <name evidence="1" type="ORF">KQI86_08545</name>
</gene>
<comment type="caution">
    <text evidence="1">The sequence shown here is derived from an EMBL/GenBank/DDBJ whole genome shotgun (WGS) entry which is preliminary data.</text>
</comment>
<reference evidence="1 2" key="1">
    <citation type="submission" date="2021-06" db="EMBL/GenBank/DDBJ databases">
        <authorList>
            <person name="Sun Q."/>
            <person name="Li D."/>
        </authorList>
    </citation>
    <scope>NUCLEOTIDE SEQUENCE [LARGE SCALE GENOMIC DNA]</scope>
    <source>
        <strain evidence="1 2">MSJ-11</strain>
    </source>
</reference>
<evidence type="ECO:0000313" key="1">
    <source>
        <dbReference type="EMBL" id="MBU5484374.1"/>
    </source>
</evidence>
<dbReference type="Proteomes" id="UP000726170">
    <property type="component" value="Unassembled WGS sequence"/>
</dbReference>
<name>A0ABS6EJ08_9CLOT</name>
<protein>
    <submittedName>
        <fullName evidence="1">Uncharacterized protein</fullName>
    </submittedName>
</protein>
<evidence type="ECO:0000313" key="2">
    <source>
        <dbReference type="Proteomes" id="UP000726170"/>
    </source>
</evidence>
<organism evidence="1 2">
    <name type="scientific">Clostridium mobile</name>
    <dbReference type="NCBI Taxonomy" id="2841512"/>
    <lineage>
        <taxon>Bacteria</taxon>
        <taxon>Bacillati</taxon>
        <taxon>Bacillota</taxon>
        <taxon>Clostridia</taxon>
        <taxon>Eubacteriales</taxon>
        <taxon>Clostridiaceae</taxon>
        <taxon>Clostridium</taxon>
    </lineage>
</organism>
<sequence length="375" mass="45419">MITKKVFNIETTDIYLNPLKIYKDKVILYSSNNLYSYYEKKLYTISENVFSVLYDNDFVELNTIIYTDITKINDKYTLLIKEYMCDTEKVKVIFQTDIYTNTIDELYELCSRGKMYFNRLNDNYILYGYNISDDYNTYVNVLYDIENSEKIILNKIDFRIRRSYLVEFNDKKFLLLEKNDLDRWDRIIAFFYRSANNMDLQVHESLLMLIDLENILFKNKNSRIENIDYSFINKMINFIGYCDTNIFYELIDFKADITTIVKYNIVSKEKEYINIKPQYDSYIQFNGKDFYIIESNKIQFLNDNKNIELDTGRIIWNQFIDNEYFIISQVKPDNHNNCSYTSYIYNNKDSKFKLFYGFIYYMEHSDILINIKNIN</sequence>
<dbReference type="EMBL" id="JAHLQF010000002">
    <property type="protein sequence ID" value="MBU5484374.1"/>
    <property type="molecule type" value="Genomic_DNA"/>
</dbReference>
<keyword evidence="2" id="KW-1185">Reference proteome</keyword>
<dbReference type="RefSeq" id="WP_216438853.1">
    <property type="nucleotide sequence ID" value="NZ_JAHLQF010000002.1"/>
</dbReference>